<feature type="transmembrane region" description="Helical" evidence="6">
    <location>
        <begin position="107"/>
        <end position="128"/>
    </location>
</feature>
<organism evidence="8 9">
    <name type="scientific">Flavobacterium jejuense</name>
    <dbReference type="NCBI Taxonomy" id="1544455"/>
    <lineage>
        <taxon>Bacteria</taxon>
        <taxon>Pseudomonadati</taxon>
        <taxon>Bacteroidota</taxon>
        <taxon>Flavobacteriia</taxon>
        <taxon>Flavobacteriales</taxon>
        <taxon>Flavobacteriaceae</taxon>
        <taxon>Flavobacterium</taxon>
    </lineage>
</organism>
<dbReference type="SMART" id="SM00387">
    <property type="entry name" value="HATPase_c"/>
    <property type="match status" value="1"/>
</dbReference>
<dbReference type="PROSITE" id="PS50109">
    <property type="entry name" value="HIS_KIN"/>
    <property type="match status" value="1"/>
</dbReference>
<evidence type="ECO:0000256" key="4">
    <source>
        <dbReference type="ARBA" id="ARBA00022679"/>
    </source>
</evidence>
<dbReference type="PRINTS" id="PR00344">
    <property type="entry name" value="BCTRLSENSOR"/>
</dbReference>
<dbReference type="CDD" id="cd00082">
    <property type="entry name" value="HisKA"/>
    <property type="match status" value="1"/>
</dbReference>
<dbReference type="SUPFAM" id="SSF47384">
    <property type="entry name" value="Homodimeric domain of signal transducing histidine kinase"/>
    <property type="match status" value="1"/>
</dbReference>
<name>A0ABX0IVQ3_9FLAO</name>
<dbReference type="SUPFAM" id="SSF55874">
    <property type="entry name" value="ATPase domain of HSP90 chaperone/DNA topoisomerase II/histidine kinase"/>
    <property type="match status" value="1"/>
</dbReference>
<reference evidence="8" key="2">
    <citation type="submission" date="2020-02" db="EMBL/GenBank/DDBJ databases">
        <title>Flavobacterium profundi sp. nov., isolated from a deep-sea seamount.</title>
        <authorList>
            <person name="Zhang D.-C."/>
        </authorList>
    </citation>
    <scope>NUCLEOTIDE SEQUENCE</scope>
    <source>
        <strain evidence="8">EC11</strain>
    </source>
</reference>
<feature type="domain" description="Histidine kinase" evidence="7">
    <location>
        <begin position="197"/>
        <end position="406"/>
    </location>
</feature>
<dbReference type="PANTHER" id="PTHR42878:SF15">
    <property type="entry name" value="BACTERIOPHYTOCHROME"/>
    <property type="match status" value="1"/>
</dbReference>
<dbReference type="Proteomes" id="UP000817854">
    <property type="component" value="Unassembled WGS sequence"/>
</dbReference>
<protein>
    <recommendedName>
        <fullName evidence="2">histidine kinase</fullName>
        <ecNumber evidence="2">2.7.13.3</ecNumber>
    </recommendedName>
</protein>
<evidence type="ECO:0000256" key="5">
    <source>
        <dbReference type="ARBA" id="ARBA00022777"/>
    </source>
</evidence>
<dbReference type="EC" id="2.7.13.3" evidence="2"/>
<keyword evidence="6" id="KW-0812">Transmembrane</keyword>
<keyword evidence="6" id="KW-1133">Transmembrane helix</keyword>
<keyword evidence="3" id="KW-0597">Phosphoprotein</keyword>
<evidence type="ECO:0000256" key="3">
    <source>
        <dbReference type="ARBA" id="ARBA00022553"/>
    </source>
</evidence>
<dbReference type="InterPro" id="IPR036890">
    <property type="entry name" value="HATPase_C_sf"/>
</dbReference>
<dbReference type="InterPro" id="IPR036097">
    <property type="entry name" value="HisK_dim/P_sf"/>
</dbReference>
<dbReference type="PANTHER" id="PTHR42878">
    <property type="entry name" value="TWO-COMPONENT HISTIDINE KINASE"/>
    <property type="match status" value="1"/>
</dbReference>
<proteinExistence type="predicted"/>
<accession>A0ABX0IVQ3</accession>
<dbReference type="InterPro" id="IPR003661">
    <property type="entry name" value="HisK_dim/P_dom"/>
</dbReference>
<keyword evidence="9" id="KW-1185">Reference proteome</keyword>
<dbReference type="InterPro" id="IPR004358">
    <property type="entry name" value="Sig_transdc_His_kin-like_C"/>
</dbReference>
<evidence type="ECO:0000256" key="2">
    <source>
        <dbReference type="ARBA" id="ARBA00012438"/>
    </source>
</evidence>
<dbReference type="Gene3D" id="1.10.287.130">
    <property type="match status" value="1"/>
</dbReference>
<evidence type="ECO:0000256" key="6">
    <source>
        <dbReference type="SAM" id="Phobius"/>
    </source>
</evidence>
<evidence type="ECO:0000313" key="9">
    <source>
        <dbReference type="Proteomes" id="UP000817854"/>
    </source>
</evidence>
<dbReference type="InterPro" id="IPR005467">
    <property type="entry name" value="His_kinase_dom"/>
</dbReference>
<comment type="caution">
    <text evidence="8">The sequence shown here is derived from an EMBL/GenBank/DDBJ whole genome shotgun (WGS) entry which is preliminary data.</text>
</comment>
<feature type="transmembrane region" description="Helical" evidence="6">
    <location>
        <begin position="28"/>
        <end position="48"/>
    </location>
</feature>
<evidence type="ECO:0000313" key="8">
    <source>
        <dbReference type="EMBL" id="NHN26608.1"/>
    </source>
</evidence>
<dbReference type="Gene3D" id="3.30.565.10">
    <property type="entry name" value="Histidine kinase-like ATPase, C-terminal domain"/>
    <property type="match status" value="1"/>
</dbReference>
<gene>
    <name evidence="8" type="ORF">FIA58_013060</name>
</gene>
<keyword evidence="6" id="KW-0472">Membrane</keyword>
<keyword evidence="5" id="KW-0418">Kinase</keyword>
<evidence type="ECO:0000256" key="1">
    <source>
        <dbReference type="ARBA" id="ARBA00000085"/>
    </source>
</evidence>
<evidence type="ECO:0000259" key="7">
    <source>
        <dbReference type="PROSITE" id="PS50109"/>
    </source>
</evidence>
<feature type="transmembrane region" description="Helical" evidence="6">
    <location>
        <begin position="83"/>
        <end position="100"/>
    </location>
</feature>
<feature type="transmembrane region" description="Helical" evidence="6">
    <location>
        <begin position="60"/>
        <end position="77"/>
    </location>
</feature>
<dbReference type="InterPro" id="IPR050351">
    <property type="entry name" value="BphY/WalK/GraS-like"/>
</dbReference>
<comment type="catalytic activity">
    <reaction evidence="1">
        <text>ATP + protein L-histidine = ADP + protein N-phospho-L-histidine.</text>
        <dbReference type="EC" id="2.7.13.3"/>
    </reaction>
</comment>
<sequence length="409" mass="47962">MLLLMGPSQFIYAYIISYMYPDVEIKKLFPWIFLFLFPLVSIYLFINYKKPYVQKKGSDFIMIPLFVFGFYNSYQAFETNFHIDYLLASFITIFGGILLINRHKQLIIYSCSYFLYYAIMFYVFPYTIETRTSIFLALIVIISFSFVIQNAFITYRKEQIKYKQKLKEQVRSRTITIENKLSIIEKKNNDLEEYAHVVSHDLKAPLRNIDTLVNWVIEDNKDGMGESCLNSLTMVLSNVEKMDLLIKGILDYSTIDKLESEDRLLNINLIIDEVLRTLFVPKNINIKTQDDLPKIYGNAWRFKQVFQNLIQNAIKYNHKEKGIIEIGATEKENYFEFFVKDNGIGISDTYFDRIFKVFTKLESNTSSSGIGLSIVKKIVNYYNGEIWLESQEGIGTTFFFTILKYDGTT</sequence>
<feature type="transmembrane region" description="Helical" evidence="6">
    <location>
        <begin position="134"/>
        <end position="155"/>
    </location>
</feature>
<dbReference type="Pfam" id="PF02518">
    <property type="entry name" value="HATPase_c"/>
    <property type="match status" value="1"/>
</dbReference>
<dbReference type="EMBL" id="VEVQ02000008">
    <property type="protein sequence ID" value="NHN26608.1"/>
    <property type="molecule type" value="Genomic_DNA"/>
</dbReference>
<reference evidence="8" key="1">
    <citation type="submission" date="2019-05" db="EMBL/GenBank/DDBJ databases">
        <authorList>
            <person name="Lianzixin W."/>
        </authorList>
    </citation>
    <scope>NUCLEOTIDE SEQUENCE</scope>
    <source>
        <strain evidence="8">EC11</strain>
    </source>
</reference>
<keyword evidence="4" id="KW-0808">Transferase</keyword>
<dbReference type="InterPro" id="IPR003594">
    <property type="entry name" value="HATPase_dom"/>
</dbReference>